<evidence type="ECO:0008006" key="4">
    <source>
        <dbReference type="Google" id="ProtNLM"/>
    </source>
</evidence>
<keyword evidence="2" id="KW-1133">Transmembrane helix</keyword>
<feature type="coiled-coil region" evidence="1">
    <location>
        <begin position="54"/>
        <end position="102"/>
    </location>
</feature>
<dbReference type="Gene3D" id="1.20.5.340">
    <property type="match status" value="1"/>
</dbReference>
<evidence type="ECO:0000313" key="3">
    <source>
        <dbReference type="EMBL" id="HHJ63966.1"/>
    </source>
</evidence>
<gene>
    <name evidence="3" type="ORF">ENJ61_03575</name>
</gene>
<evidence type="ECO:0000256" key="1">
    <source>
        <dbReference type="SAM" id="Coils"/>
    </source>
</evidence>
<protein>
    <recommendedName>
        <fullName evidence="4">Fimbrial assembly protein</fullName>
    </recommendedName>
</protein>
<dbReference type="Proteomes" id="UP000885792">
    <property type="component" value="Unassembled WGS sequence"/>
</dbReference>
<keyword evidence="2" id="KW-0472">Membrane</keyword>
<dbReference type="EMBL" id="DRNB01000133">
    <property type="protein sequence ID" value="HHJ63966.1"/>
    <property type="molecule type" value="Genomic_DNA"/>
</dbReference>
<keyword evidence="1" id="KW-0175">Coiled coil</keyword>
<proteinExistence type="predicted"/>
<sequence length="212" mass="24750">MIRINLFKKERKRLSLPDLSKLKEVHPKEFLKERALIIVPAIGALVIGAELFYAYRLKGEIEELQKEVSRLTVERNNLKKKADVVQAKKKALQQEINRVKGRIRYLEMSKEVILVLKGYYKPFNRALGFLYTEAPSTVWYDKLSQSMSFQKIDVELSFGSYDINSIKHFFEIVKREFPRLLPGEIKKQENKSGIIYYASTIKISKDFEGGRE</sequence>
<feature type="transmembrane region" description="Helical" evidence="2">
    <location>
        <begin position="35"/>
        <end position="55"/>
    </location>
</feature>
<comment type="caution">
    <text evidence="3">The sequence shown here is derived from an EMBL/GenBank/DDBJ whole genome shotgun (WGS) entry which is preliminary data.</text>
</comment>
<dbReference type="AlphaFoldDB" id="A0A7C5L6V2"/>
<evidence type="ECO:0000256" key="2">
    <source>
        <dbReference type="SAM" id="Phobius"/>
    </source>
</evidence>
<accession>A0A7C5L6V2</accession>
<organism evidence="3">
    <name type="scientific">Aquifex aeolicus</name>
    <dbReference type="NCBI Taxonomy" id="63363"/>
    <lineage>
        <taxon>Bacteria</taxon>
        <taxon>Pseudomonadati</taxon>
        <taxon>Aquificota</taxon>
        <taxon>Aquificia</taxon>
        <taxon>Aquificales</taxon>
        <taxon>Aquificaceae</taxon>
        <taxon>Aquifex</taxon>
    </lineage>
</organism>
<keyword evidence="2" id="KW-0812">Transmembrane</keyword>
<reference evidence="3" key="1">
    <citation type="journal article" date="2020" name="mSystems">
        <title>Genome- and Community-Level Interaction Insights into Carbon Utilization and Element Cycling Functions of Hydrothermarchaeota in Hydrothermal Sediment.</title>
        <authorList>
            <person name="Zhou Z."/>
            <person name="Liu Y."/>
            <person name="Xu W."/>
            <person name="Pan J."/>
            <person name="Luo Z.H."/>
            <person name="Li M."/>
        </authorList>
    </citation>
    <scope>NUCLEOTIDE SEQUENCE [LARGE SCALE GENOMIC DNA]</scope>
    <source>
        <strain evidence="3">HyVt-501</strain>
    </source>
</reference>
<name>A0A7C5L6V2_AQUAO</name>